<dbReference type="Proteomes" id="UP000260721">
    <property type="component" value="Unassembled WGS sequence"/>
</dbReference>
<dbReference type="InterPro" id="IPR016205">
    <property type="entry name" value="Glycerol_DH"/>
</dbReference>
<dbReference type="GO" id="GO:0016614">
    <property type="term" value="F:oxidoreductase activity, acting on CH-OH group of donors"/>
    <property type="evidence" value="ECO:0007669"/>
    <property type="project" value="InterPro"/>
</dbReference>
<protein>
    <submittedName>
        <fullName evidence="10">sn-glycerol-1-phosphate dehydrogenase</fullName>
    </submittedName>
</protein>
<dbReference type="GO" id="GO:0008654">
    <property type="term" value="P:phospholipid biosynthetic process"/>
    <property type="evidence" value="ECO:0007669"/>
    <property type="project" value="UniProtKB-KW"/>
</dbReference>
<evidence type="ECO:0000256" key="6">
    <source>
        <dbReference type="ARBA" id="ARBA00023027"/>
    </source>
</evidence>
<evidence type="ECO:0000256" key="9">
    <source>
        <dbReference type="ARBA" id="ARBA00023264"/>
    </source>
</evidence>
<reference evidence="10 11" key="1">
    <citation type="submission" date="2018-08" db="EMBL/GenBank/DDBJ databases">
        <title>A genome reference for cultivated species of the human gut microbiota.</title>
        <authorList>
            <person name="Zou Y."/>
            <person name="Xue W."/>
            <person name="Luo G."/>
        </authorList>
    </citation>
    <scope>NUCLEOTIDE SEQUENCE [LARGE SCALE GENOMIC DNA]</scope>
    <source>
        <strain evidence="10 11">TF08-11</strain>
    </source>
</reference>
<dbReference type="EMBL" id="QUSK01000002">
    <property type="protein sequence ID" value="RGD78071.1"/>
    <property type="molecule type" value="Genomic_DNA"/>
</dbReference>
<keyword evidence="8" id="KW-0594">Phospholipid biosynthesis</keyword>
<gene>
    <name evidence="10" type="ORF">DXC78_01325</name>
</gene>
<dbReference type="Gene3D" id="1.20.1090.10">
    <property type="entry name" value="Dehydroquinate synthase-like - alpha domain"/>
    <property type="match status" value="1"/>
</dbReference>
<dbReference type="SUPFAM" id="SSF56796">
    <property type="entry name" value="Dehydroquinate synthase-like"/>
    <property type="match status" value="1"/>
</dbReference>
<evidence type="ECO:0000256" key="8">
    <source>
        <dbReference type="ARBA" id="ARBA00023209"/>
    </source>
</evidence>
<dbReference type="AlphaFoldDB" id="A0A3E3E8F6"/>
<evidence type="ECO:0000256" key="7">
    <source>
        <dbReference type="ARBA" id="ARBA00023098"/>
    </source>
</evidence>
<evidence type="ECO:0000313" key="11">
    <source>
        <dbReference type="Proteomes" id="UP000260721"/>
    </source>
</evidence>
<evidence type="ECO:0000256" key="1">
    <source>
        <dbReference type="ARBA" id="ARBA00022490"/>
    </source>
</evidence>
<organism evidence="10 11">
    <name type="scientific">Faecalicoccus pleomorphus</name>
    <dbReference type="NCBI Taxonomy" id="1323"/>
    <lineage>
        <taxon>Bacteria</taxon>
        <taxon>Bacillati</taxon>
        <taxon>Bacillota</taxon>
        <taxon>Erysipelotrichia</taxon>
        <taxon>Erysipelotrichales</taxon>
        <taxon>Erysipelotrichaceae</taxon>
        <taxon>Faecalicoccus</taxon>
    </lineage>
</organism>
<keyword evidence="2" id="KW-0444">Lipid biosynthesis</keyword>
<sequence length="429" mass="48042">MKVNIDEIQKLCDASRDQRILVDDIIIEKGAIEKLPEIMKEKYGQYKKVAMVCDENTYEAAGKKVEELLPDVITICLNPENLHADEHGVGAASEKLDQYSDLDFMIACGSGTIHDITRYYAYEHHMNFLSIPTAASVDGFVSTVAAMTWHGFKKSFTAVSPVFVLADSEIFSKAPMRLTASGVGDLIGKYTSIADWKIGHVITGEYISLPVVKLEQDILQDLIDNLDGLGAHDFTAYENLMYGLLLSGLAMQMIGNSRPASGAEHHCSHLWEICAINDPIDFYHGEKVGVGLCLISEVYKNALAKIKEGNYKVKNSVDVEFDLIHSKVTNEALQQEIIKENTPNLLANIHGSLLKEKENEIIAILEELPSSEDIISWMKKVNALTTMHELTLDESLKPLTLRMSPYARQRLTFMRLLKFYDFYDEIIGE</sequence>
<evidence type="ECO:0000313" key="10">
    <source>
        <dbReference type="EMBL" id="RGD78071.1"/>
    </source>
</evidence>
<keyword evidence="6" id="KW-0520">NAD</keyword>
<evidence type="ECO:0000256" key="5">
    <source>
        <dbReference type="ARBA" id="ARBA00023002"/>
    </source>
</evidence>
<dbReference type="Gene3D" id="3.40.50.1970">
    <property type="match status" value="1"/>
</dbReference>
<dbReference type="RefSeq" id="WP_117445360.1">
    <property type="nucleotide sequence ID" value="NZ_JBFBOW010000003.1"/>
</dbReference>
<keyword evidence="1" id="KW-0963">Cytoplasm</keyword>
<evidence type="ECO:0000256" key="4">
    <source>
        <dbReference type="ARBA" id="ARBA00022857"/>
    </source>
</evidence>
<evidence type="ECO:0000256" key="2">
    <source>
        <dbReference type="ARBA" id="ARBA00022516"/>
    </source>
</evidence>
<keyword evidence="5" id="KW-0560">Oxidoreductase</keyword>
<name>A0A3E3E8F6_9FIRM</name>
<dbReference type="GO" id="GO:0005829">
    <property type="term" value="C:cytosol"/>
    <property type="evidence" value="ECO:0007669"/>
    <property type="project" value="TreeGrafter"/>
</dbReference>
<proteinExistence type="predicted"/>
<comment type="caution">
    <text evidence="10">The sequence shown here is derived from an EMBL/GenBank/DDBJ whole genome shotgun (WGS) entry which is preliminary data.</text>
</comment>
<keyword evidence="7" id="KW-0443">Lipid metabolism</keyword>
<dbReference type="Pfam" id="PF13685">
    <property type="entry name" value="Fe-ADH_2"/>
    <property type="match status" value="1"/>
</dbReference>
<evidence type="ECO:0000256" key="3">
    <source>
        <dbReference type="ARBA" id="ARBA00022723"/>
    </source>
</evidence>
<keyword evidence="4" id="KW-0521">NADP</keyword>
<dbReference type="PANTHER" id="PTHR43616:SF5">
    <property type="entry name" value="GLYCEROL DEHYDROGENASE 1"/>
    <property type="match status" value="1"/>
</dbReference>
<dbReference type="GO" id="GO:0046872">
    <property type="term" value="F:metal ion binding"/>
    <property type="evidence" value="ECO:0007669"/>
    <property type="project" value="UniProtKB-KW"/>
</dbReference>
<keyword evidence="3" id="KW-0479">Metal-binding</keyword>
<dbReference type="InterPro" id="IPR032837">
    <property type="entry name" value="G1PDH"/>
</dbReference>
<keyword evidence="9" id="KW-1208">Phospholipid metabolism</keyword>
<dbReference type="PANTHER" id="PTHR43616">
    <property type="entry name" value="GLYCEROL DEHYDROGENASE"/>
    <property type="match status" value="1"/>
</dbReference>
<accession>A0A3E3E8F6</accession>
<dbReference type="CDD" id="cd08175">
    <property type="entry name" value="G1PDH"/>
    <property type="match status" value="1"/>
</dbReference>